<reference evidence="2" key="2">
    <citation type="submission" date="2022-01" db="EMBL/GenBank/DDBJ databases">
        <authorList>
            <person name="Yamashiro T."/>
            <person name="Shiraishi A."/>
            <person name="Satake H."/>
            <person name="Nakayama K."/>
        </authorList>
    </citation>
    <scope>NUCLEOTIDE SEQUENCE</scope>
</reference>
<sequence>MCSPTPSPTIQTTNPLSNLPNFSSVFRFNDRISALEKESGSGTVVEDPPSVTKITPPVTSEGTGDIPEVPDVTNDDSSESESESWGNDEDDSNEEHVSSDEGSEEENESDKQASDSEQEEESEDDDQEENKNDNDLELKNNDKTEGDEEIGDTTDQFDDDADARLEEPTETAANLVQETTQEQVVEDAHVTFSTVTKKTEVPVTSSSRSSDLASKFLYFLDIPHTDAEIVSPLDVPIHHEVPRTQAPTLLSIPVSVIPESSPIVTNFPQSSHTFTPTPILATPTPPPTIQTKNPLSNLPDFSSVFRFNDGISALEKEVAELKKDPLQTQVTSLVDEHLDTRLGETREEFMNFLSESFTARIKEQVKDQMPYILPQEVSNFAPPVIEKLFHETRDEVTLAKASSQLKSTYEDASTLTEFELKNILLDKMEKSESYMTAPKHQECYDGLKKSYALDQDFFYSYDVYTLKHGRKDKDKDEDPSAGSDRGLKKRKTSKDAKPTTDPKKEDFTSGSSKGTKSQPRSSRKSVQSEEPVFKVADSDMPQDQEGDMGDNEDEPRKETASRSDWFKKPTPVQEPTDPDWHIGKTTQEGPPQKWLMDLAASTSKDKSLKDFDELMSTLIDFSAFIMNGLNISNLTQETLLGPAFRLLKGTRKNYAELEYDFEKCYKALSENLDWENPEGGDYPFDLSKPLPLITRRKCQKVPFEFFINNDLKYLQGGISTMTYTTSTTKTKAVQYDLPGIEDMVLNIWSPVKVCNQGEMCIRQSVFWQSLMSRFKEGDFSRLRINDIEDMLLLVVQNRLNNLSGDDVADFTIALRMYTRSLVIQKRVEDLQLGVESYQKKINVTKPDTTRSDL</sequence>
<evidence type="ECO:0000256" key="1">
    <source>
        <dbReference type="SAM" id="MobiDB-lite"/>
    </source>
</evidence>
<feature type="compositionally biased region" description="Acidic residues" evidence="1">
    <location>
        <begin position="73"/>
        <end position="93"/>
    </location>
</feature>
<keyword evidence="3" id="KW-1185">Reference proteome</keyword>
<gene>
    <name evidence="2" type="ORF">Tco_0861304</name>
</gene>
<feature type="compositionally biased region" description="Basic and acidic residues" evidence="1">
    <location>
        <begin position="129"/>
        <end position="144"/>
    </location>
</feature>
<evidence type="ECO:0000313" key="3">
    <source>
        <dbReference type="Proteomes" id="UP001151760"/>
    </source>
</evidence>
<evidence type="ECO:0000313" key="2">
    <source>
        <dbReference type="EMBL" id="GJT14262.1"/>
    </source>
</evidence>
<dbReference type="EMBL" id="BQNB010013298">
    <property type="protein sequence ID" value="GJT14262.1"/>
    <property type="molecule type" value="Genomic_DNA"/>
</dbReference>
<proteinExistence type="predicted"/>
<feature type="compositionally biased region" description="Basic and acidic residues" evidence="1">
    <location>
        <begin position="554"/>
        <end position="567"/>
    </location>
</feature>
<protein>
    <submittedName>
        <fullName evidence="2">Uncharacterized protein</fullName>
    </submittedName>
</protein>
<feature type="compositionally biased region" description="Acidic residues" evidence="1">
    <location>
        <begin position="145"/>
        <end position="161"/>
    </location>
</feature>
<reference evidence="2" key="1">
    <citation type="journal article" date="2022" name="Int. J. Mol. Sci.">
        <title>Draft Genome of Tanacetum Coccineum: Genomic Comparison of Closely Related Tanacetum-Family Plants.</title>
        <authorList>
            <person name="Yamashiro T."/>
            <person name="Shiraishi A."/>
            <person name="Nakayama K."/>
            <person name="Satake H."/>
        </authorList>
    </citation>
    <scope>NUCLEOTIDE SEQUENCE</scope>
</reference>
<feature type="compositionally biased region" description="Polar residues" evidence="1">
    <location>
        <begin position="8"/>
        <end position="21"/>
    </location>
</feature>
<accession>A0ABQ5BKF7</accession>
<feature type="compositionally biased region" description="Acidic residues" evidence="1">
    <location>
        <begin position="116"/>
        <end position="128"/>
    </location>
</feature>
<feature type="region of interest" description="Disordered" evidence="1">
    <location>
        <begin position="469"/>
        <end position="592"/>
    </location>
</feature>
<feature type="region of interest" description="Disordered" evidence="1">
    <location>
        <begin position="37"/>
        <end position="166"/>
    </location>
</feature>
<name>A0ABQ5BKF7_9ASTR</name>
<feature type="compositionally biased region" description="Polar residues" evidence="1">
    <location>
        <begin position="508"/>
        <end position="520"/>
    </location>
</feature>
<organism evidence="2 3">
    <name type="scientific">Tanacetum coccineum</name>
    <dbReference type="NCBI Taxonomy" id="301880"/>
    <lineage>
        <taxon>Eukaryota</taxon>
        <taxon>Viridiplantae</taxon>
        <taxon>Streptophyta</taxon>
        <taxon>Embryophyta</taxon>
        <taxon>Tracheophyta</taxon>
        <taxon>Spermatophyta</taxon>
        <taxon>Magnoliopsida</taxon>
        <taxon>eudicotyledons</taxon>
        <taxon>Gunneridae</taxon>
        <taxon>Pentapetalae</taxon>
        <taxon>asterids</taxon>
        <taxon>campanulids</taxon>
        <taxon>Asterales</taxon>
        <taxon>Asteraceae</taxon>
        <taxon>Asteroideae</taxon>
        <taxon>Anthemideae</taxon>
        <taxon>Anthemidinae</taxon>
        <taxon>Tanacetum</taxon>
    </lineage>
</organism>
<feature type="compositionally biased region" description="Acidic residues" evidence="1">
    <location>
        <begin position="540"/>
        <end position="553"/>
    </location>
</feature>
<comment type="caution">
    <text evidence="2">The sequence shown here is derived from an EMBL/GenBank/DDBJ whole genome shotgun (WGS) entry which is preliminary data.</text>
</comment>
<dbReference type="Proteomes" id="UP001151760">
    <property type="component" value="Unassembled WGS sequence"/>
</dbReference>
<feature type="region of interest" description="Disordered" evidence="1">
    <location>
        <begin position="1"/>
        <end position="21"/>
    </location>
</feature>
<feature type="compositionally biased region" description="Basic and acidic residues" evidence="1">
    <location>
        <begin position="493"/>
        <end position="507"/>
    </location>
</feature>